<organism evidence="1 2">
    <name type="scientific">Paracoccus methylarcula</name>
    <dbReference type="NCBI Taxonomy" id="72022"/>
    <lineage>
        <taxon>Bacteria</taxon>
        <taxon>Pseudomonadati</taxon>
        <taxon>Pseudomonadota</taxon>
        <taxon>Alphaproteobacteria</taxon>
        <taxon>Rhodobacterales</taxon>
        <taxon>Paracoccaceae</taxon>
        <taxon>Paracoccus</taxon>
    </lineage>
</organism>
<proteinExistence type="predicted"/>
<reference evidence="1" key="1">
    <citation type="submission" date="2018-05" db="EMBL/GenBank/DDBJ databases">
        <title>Reclassification of Methylarcula marina and Methylarcula terricola as Paracoccus methylarcula sp.nov., comb.nov. and Paracoccus terricola comb.nov.</title>
        <authorList>
            <person name="Shmareva M.N."/>
            <person name="Doronina N.V."/>
            <person name="Vasilenko O.V."/>
            <person name="Tarlachkov S.V."/>
            <person name="Trotsenko Y.A."/>
        </authorList>
    </citation>
    <scope>NUCLEOTIDE SEQUENCE [LARGE SCALE GENOMIC DNA]</scope>
    <source>
        <strain evidence="1">VKM B-2159</strain>
    </source>
</reference>
<sequence>MKADVTLDRLLDARDRLAALVADERYEFVPFFKRIESEIAALQDQNDIVARARAVVAARKTAA</sequence>
<gene>
    <name evidence="1" type="ORF">A7A09_013765</name>
</gene>
<accession>A0A422QVI2</accession>
<dbReference type="EMBL" id="PXNQ02000008">
    <property type="protein sequence ID" value="RNF33968.1"/>
    <property type="molecule type" value="Genomic_DNA"/>
</dbReference>
<comment type="caution">
    <text evidence="1">The sequence shown here is derived from an EMBL/GenBank/DDBJ whole genome shotgun (WGS) entry which is preliminary data.</text>
</comment>
<keyword evidence="2" id="KW-1185">Reference proteome</keyword>
<protein>
    <submittedName>
        <fullName evidence="1">Uncharacterized protein</fullName>
    </submittedName>
</protein>
<name>A0A422QVI2_9RHOB</name>
<evidence type="ECO:0000313" key="2">
    <source>
        <dbReference type="Proteomes" id="UP000238137"/>
    </source>
</evidence>
<evidence type="ECO:0000313" key="1">
    <source>
        <dbReference type="EMBL" id="RNF33968.1"/>
    </source>
</evidence>
<dbReference type="Proteomes" id="UP000238137">
    <property type="component" value="Unassembled WGS sequence"/>
</dbReference>
<dbReference type="AlphaFoldDB" id="A0A422QVI2"/>